<dbReference type="GeneID" id="63147070"/>
<dbReference type="Proteomes" id="UP000521358">
    <property type="component" value="Unassembled WGS sequence"/>
</dbReference>
<dbReference type="PRINTS" id="PR00046">
    <property type="entry name" value="SIGMA70FCT"/>
</dbReference>
<dbReference type="CDD" id="cd06171">
    <property type="entry name" value="Sigma70_r4"/>
    <property type="match status" value="1"/>
</dbReference>
<keyword evidence="1" id="KW-0805">Transcription regulation</keyword>
<evidence type="ECO:0000313" key="7">
    <source>
        <dbReference type="EMBL" id="RSU00773.1"/>
    </source>
</evidence>
<protein>
    <submittedName>
        <fullName evidence="6">FliA/WhiG family RNA polymerase sigma factor</fullName>
    </submittedName>
</protein>
<organism evidence="6 9">
    <name type="scientific">Vagococcus fluvialis</name>
    <dbReference type="NCBI Taxonomy" id="2738"/>
    <lineage>
        <taxon>Bacteria</taxon>
        <taxon>Bacillati</taxon>
        <taxon>Bacillota</taxon>
        <taxon>Bacilli</taxon>
        <taxon>Lactobacillales</taxon>
        <taxon>Enterococcaceae</taxon>
        <taxon>Vagococcus</taxon>
    </lineage>
</organism>
<reference evidence="7 8" key="1">
    <citation type="submission" date="2017-05" db="EMBL/GenBank/DDBJ databases">
        <title>Vagococcus spp. assemblies.</title>
        <authorList>
            <person name="Gulvik C.A."/>
        </authorList>
    </citation>
    <scope>NUCLEOTIDE SEQUENCE [LARGE SCALE GENOMIC DNA]</scope>
    <source>
        <strain evidence="7 8">NCFB 2497</strain>
    </source>
</reference>
<dbReference type="OrthoDB" id="9799825at2"/>
<sequence>MYEVDYEHEIVKYLPFVKRVVNRIEVKSTDYDKDDLFNIGVIGLMDALKRFDVSKNVSFESYAYIRIRGAIIDEIRKTSRVSRNRMSHLDQFYKAKEKIESENMTEATDLQICEELGINSKQLSKIHETVHYLANISLEDTIFTTQGESLELKDIVEDTQTIPIDEILLDDEKKVALRNSIEKLPEREQIILNLYYVEELTLKEIAEVLDVSIPRVSQLHGKILIKLKKLIEEELE</sequence>
<keyword evidence="2" id="KW-0731">Sigma factor</keyword>
<evidence type="ECO:0000256" key="1">
    <source>
        <dbReference type="ARBA" id="ARBA00023015"/>
    </source>
</evidence>
<name>A0A369ASE6_9ENTE</name>
<evidence type="ECO:0000256" key="2">
    <source>
        <dbReference type="ARBA" id="ARBA00023082"/>
    </source>
</evidence>
<evidence type="ECO:0000259" key="5">
    <source>
        <dbReference type="PROSITE" id="PS00716"/>
    </source>
</evidence>
<keyword evidence="8" id="KW-1185">Reference proteome</keyword>
<dbReference type="PANTHER" id="PTHR30385:SF7">
    <property type="entry name" value="RNA POLYMERASE SIGMA FACTOR FLIA"/>
    <property type="match status" value="1"/>
</dbReference>
<dbReference type="InterPro" id="IPR013324">
    <property type="entry name" value="RNA_pol_sigma_r3/r4-like"/>
</dbReference>
<evidence type="ECO:0000313" key="9">
    <source>
        <dbReference type="Proteomes" id="UP000521358"/>
    </source>
</evidence>
<dbReference type="InterPro" id="IPR007630">
    <property type="entry name" value="RNA_pol_sigma70_r4"/>
</dbReference>
<dbReference type="GO" id="GO:0006352">
    <property type="term" value="P:DNA-templated transcription initiation"/>
    <property type="evidence" value="ECO:0007669"/>
    <property type="project" value="InterPro"/>
</dbReference>
<evidence type="ECO:0000256" key="3">
    <source>
        <dbReference type="ARBA" id="ARBA00023125"/>
    </source>
</evidence>
<dbReference type="PROSITE" id="PS00716">
    <property type="entry name" value="SIGMA70_2"/>
    <property type="match status" value="1"/>
</dbReference>
<keyword evidence="3" id="KW-0238">DNA-binding</keyword>
<dbReference type="NCBIfam" id="TIGR02937">
    <property type="entry name" value="sigma70-ECF"/>
    <property type="match status" value="1"/>
</dbReference>
<feature type="domain" description="RNA polymerase sigma-70" evidence="5">
    <location>
        <begin position="201"/>
        <end position="227"/>
    </location>
</feature>
<keyword evidence="4" id="KW-0804">Transcription</keyword>
<dbReference type="InterPro" id="IPR000943">
    <property type="entry name" value="RNA_pol_sigma70"/>
</dbReference>
<dbReference type="Proteomes" id="UP000288197">
    <property type="component" value="Unassembled WGS sequence"/>
</dbReference>
<reference evidence="6 9" key="2">
    <citation type="submission" date="2020-03" db="EMBL/GenBank/DDBJ databases">
        <title>Bacterial samples isolated from urine from healthy bovine heifers (Gyr breed).</title>
        <authorList>
            <person name="Giannattasio-Ferraz S."/>
            <person name="Maskeri L."/>
            <person name="Penido A."/>
            <person name="Barbosa-Stancioli E.F."/>
            <person name="Putonti C."/>
        </authorList>
    </citation>
    <scope>NUCLEOTIDE SEQUENCE [LARGE SCALE GENOMIC DNA]</scope>
    <source>
        <strain evidence="6 9">UFMG-H7</strain>
    </source>
</reference>
<evidence type="ECO:0000313" key="8">
    <source>
        <dbReference type="Proteomes" id="UP000288197"/>
    </source>
</evidence>
<evidence type="ECO:0000256" key="4">
    <source>
        <dbReference type="ARBA" id="ARBA00023163"/>
    </source>
</evidence>
<dbReference type="InterPro" id="IPR013325">
    <property type="entry name" value="RNA_pol_sigma_r2"/>
</dbReference>
<dbReference type="InterPro" id="IPR014284">
    <property type="entry name" value="RNA_pol_sigma-70_dom"/>
</dbReference>
<dbReference type="PANTHER" id="PTHR30385">
    <property type="entry name" value="SIGMA FACTOR F FLAGELLAR"/>
    <property type="match status" value="1"/>
</dbReference>
<dbReference type="GO" id="GO:0003677">
    <property type="term" value="F:DNA binding"/>
    <property type="evidence" value="ECO:0007669"/>
    <property type="project" value="UniProtKB-KW"/>
</dbReference>
<proteinExistence type="predicted"/>
<dbReference type="Pfam" id="PF04545">
    <property type="entry name" value="Sigma70_r4"/>
    <property type="match status" value="1"/>
</dbReference>
<dbReference type="GO" id="GO:0003899">
    <property type="term" value="F:DNA-directed RNA polymerase activity"/>
    <property type="evidence" value="ECO:0007669"/>
    <property type="project" value="InterPro"/>
</dbReference>
<dbReference type="Gene3D" id="1.10.1740.10">
    <property type="match status" value="1"/>
</dbReference>
<gene>
    <name evidence="7" type="ORF">CBF32_10380</name>
    <name evidence="6" type="ORF">HED35_09365</name>
</gene>
<dbReference type="RefSeq" id="WP_086343266.1">
    <property type="nucleotide sequence ID" value="NZ_CP081470.1"/>
</dbReference>
<dbReference type="EMBL" id="JAAVMB010000010">
    <property type="protein sequence ID" value="NKC68297.1"/>
    <property type="molecule type" value="Genomic_DNA"/>
</dbReference>
<dbReference type="SUPFAM" id="SSF88659">
    <property type="entry name" value="Sigma3 and sigma4 domains of RNA polymerase sigma factors"/>
    <property type="match status" value="2"/>
</dbReference>
<comment type="caution">
    <text evidence="6">The sequence shown here is derived from an EMBL/GenBank/DDBJ whole genome shotgun (WGS) entry which is preliminary data.</text>
</comment>
<dbReference type="NCBIfam" id="TIGR02479">
    <property type="entry name" value="FliA_WhiG"/>
    <property type="match status" value="1"/>
</dbReference>
<accession>A0A369ASE6</accession>
<dbReference type="InterPro" id="IPR012845">
    <property type="entry name" value="RNA_pol_sigma_FliA_WhiG"/>
</dbReference>
<dbReference type="Gene3D" id="1.20.140.160">
    <property type="match status" value="1"/>
</dbReference>
<dbReference type="Pfam" id="PF04542">
    <property type="entry name" value="Sigma70_r2"/>
    <property type="match status" value="1"/>
</dbReference>
<dbReference type="AlphaFoldDB" id="A0A369ASE6"/>
<dbReference type="SUPFAM" id="SSF88946">
    <property type="entry name" value="Sigma2 domain of RNA polymerase sigma factors"/>
    <property type="match status" value="1"/>
</dbReference>
<dbReference type="GO" id="GO:0016987">
    <property type="term" value="F:sigma factor activity"/>
    <property type="evidence" value="ECO:0007669"/>
    <property type="project" value="UniProtKB-KW"/>
</dbReference>
<dbReference type="EMBL" id="NGJX01000011">
    <property type="protein sequence ID" value="RSU00773.1"/>
    <property type="molecule type" value="Genomic_DNA"/>
</dbReference>
<evidence type="ECO:0000313" key="6">
    <source>
        <dbReference type="EMBL" id="NKC68297.1"/>
    </source>
</evidence>
<dbReference type="InterPro" id="IPR007627">
    <property type="entry name" value="RNA_pol_sigma70_r2"/>
</dbReference>